<dbReference type="Pfam" id="PF00483">
    <property type="entry name" value="NTP_transferase"/>
    <property type="match status" value="1"/>
</dbReference>
<dbReference type="Gene3D" id="3.90.550.10">
    <property type="entry name" value="Spore Coat Polysaccharide Biosynthesis Protein SpsA, Chain A"/>
    <property type="match status" value="1"/>
</dbReference>
<proteinExistence type="predicted"/>
<organism evidence="2 3">
    <name type="scientific">Rubricoccus marinus</name>
    <dbReference type="NCBI Taxonomy" id="716817"/>
    <lineage>
        <taxon>Bacteria</taxon>
        <taxon>Pseudomonadati</taxon>
        <taxon>Rhodothermota</taxon>
        <taxon>Rhodothermia</taxon>
        <taxon>Rhodothermales</taxon>
        <taxon>Rubricoccaceae</taxon>
        <taxon>Rubricoccus</taxon>
    </lineage>
</organism>
<dbReference type="CDD" id="cd04181">
    <property type="entry name" value="NTP_transferase"/>
    <property type="match status" value="1"/>
</dbReference>
<gene>
    <name evidence="2" type="ORF">BSZ36_02565</name>
</gene>
<dbReference type="InterPro" id="IPR029044">
    <property type="entry name" value="Nucleotide-diphossugar_trans"/>
</dbReference>
<feature type="domain" description="Nucleotidyl transferase" evidence="1">
    <location>
        <begin position="8"/>
        <end position="235"/>
    </location>
</feature>
<dbReference type="AlphaFoldDB" id="A0A259TW92"/>
<dbReference type="RefSeq" id="WP_094545699.1">
    <property type="nucleotide sequence ID" value="NZ_MQWB01000001.1"/>
</dbReference>
<keyword evidence="3" id="KW-1185">Reference proteome</keyword>
<dbReference type="Gene3D" id="2.160.10.10">
    <property type="entry name" value="Hexapeptide repeat proteins"/>
    <property type="match status" value="1"/>
</dbReference>
<keyword evidence="2" id="KW-0808">Transferase</keyword>
<evidence type="ECO:0000313" key="3">
    <source>
        <dbReference type="Proteomes" id="UP000216446"/>
    </source>
</evidence>
<dbReference type="GO" id="GO:0016740">
    <property type="term" value="F:transferase activity"/>
    <property type="evidence" value="ECO:0007669"/>
    <property type="project" value="UniProtKB-KW"/>
</dbReference>
<dbReference type="Proteomes" id="UP000216446">
    <property type="component" value="Unassembled WGS sequence"/>
</dbReference>
<evidence type="ECO:0000259" key="1">
    <source>
        <dbReference type="Pfam" id="PF00483"/>
    </source>
</evidence>
<dbReference type="InParanoid" id="A0A259TW92"/>
<sequence length="333" mass="35720">MRLIVPMAGRGTRLRPHTHVTPKPLLPVVGRTMVERIVETFAEAIGDFEEAVFILGPDFGDGVKAELSEICSRFGIEASFGVQETAKGTAHAIAQAGDKLDGECVLVFADTLFVMDAAPDLDADAVVWVMEVEDPSRFGVVVKDGDRISDFVEKPDTPISNEAIVGIYYVREGERLGREIAYLMDNNITGKGDEFQLTDALDRMLKDGATFKTAAVTEWLDCGTIPAIRDTSRIVLAKEGENRKEGTIENSQIIEPVFIGEGATVKDSVVGPYVAIHSGATVTESAVRDTIVFGDSTIDSTALEGSLVGHNAHVRGFAGTLNIGDHATVGPEE</sequence>
<protein>
    <submittedName>
        <fullName evidence="2">Glucose-1-phosphate thymidylyltransferase</fullName>
    </submittedName>
</protein>
<comment type="caution">
    <text evidence="2">The sequence shown here is derived from an EMBL/GenBank/DDBJ whole genome shotgun (WGS) entry which is preliminary data.</text>
</comment>
<reference evidence="2 3" key="1">
    <citation type="submission" date="2016-11" db="EMBL/GenBank/DDBJ databases">
        <title>Study of marine rhodopsin-containing bacteria.</title>
        <authorList>
            <person name="Yoshizawa S."/>
            <person name="Kumagai Y."/>
            <person name="Kogure K."/>
        </authorList>
    </citation>
    <scope>NUCLEOTIDE SEQUENCE [LARGE SCALE GENOMIC DNA]</scope>
    <source>
        <strain evidence="2 3">SG-29</strain>
    </source>
</reference>
<dbReference type="OrthoDB" id="9803871at2"/>
<dbReference type="InterPro" id="IPR005835">
    <property type="entry name" value="NTP_transferase_dom"/>
</dbReference>
<evidence type="ECO:0000313" key="2">
    <source>
        <dbReference type="EMBL" id="OZC01960.1"/>
    </source>
</evidence>
<dbReference type="PANTHER" id="PTHR22572">
    <property type="entry name" value="SUGAR-1-PHOSPHATE GUANYL TRANSFERASE"/>
    <property type="match status" value="1"/>
</dbReference>
<dbReference type="EMBL" id="MQWB01000001">
    <property type="protein sequence ID" value="OZC01960.1"/>
    <property type="molecule type" value="Genomic_DNA"/>
</dbReference>
<dbReference type="SUPFAM" id="SSF53448">
    <property type="entry name" value="Nucleotide-diphospho-sugar transferases"/>
    <property type="match status" value="1"/>
</dbReference>
<name>A0A259TW92_9BACT</name>
<accession>A0A259TW92</accession>
<dbReference type="InterPro" id="IPR050486">
    <property type="entry name" value="Mannose-1P_guanyltransferase"/>
</dbReference>